<dbReference type="AlphaFoldDB" id="A0A2S6IWP3"/>
<dbReference type="GO" id="GO:0022857">
    <property type="term" value="F:transmembrane transporter activity"/>
    <property type="evidence" value="ECO:0007669"/>
    <property type="project" value="TreeGrafter"/>
</dbReference>
<comment type="subcellular location">
    <subcellularLocation>
        <location evidence="1">Cell membrane</location>
        <topology evidence="1">Multi-pass membrane protein</topology>
    </subcellularLocation>
</comment>
<feature type="transmembrane region" description="Helical" evidence="7">
    <location>
        <begin position="283"/>
        <end position="311"/>
    </location>
</feature>
<dbReference type="OrthoDB" id="9780560at2"/>
<evidence type="ECO:0000256" key="7">
    <source>
        <dbReference type="SAM" id="Phobius"/>
    </source>
</evidence>
<feature type="domain" description="ABC3 transporter permease C-terminal" evidence="8">
    <location>
        <begin position="289"/>
        <end position="410"/>
    </location>
</feature>
<evidence type="ECO:0000313" key="10">
    <source>
        <dbReference type="Proteomes" id="UP000239485"/>
    </source>
</evidence>
<evidence type="ECO:0000313" key="9">
    <source>
        <dbReference type="EMBL" id="PPK98581.1"/>
    </source>
</evidence>
<keyword evidence="5 7" id="KW-0472">Membrane</keyword>
<organism evidence="9 10">
    <name type="scientific">Kineococcus xinjiangensis</name>
    <dbReference type="NCBI Taxonomy" id="512762"/>
    <lineage>
        <taxon>Bacteria</taxon>
        <taxon>Bacillati</taxon>
        <taxon>Actinomycetota</taxon>
        <taxon>Actinomycetes</taxon>
        <taxon>Kineosporiales</taxon>
        <taxon>Kineosporiaceae</taxon>
        <taxon>Kineococcus</taxon>
    </lineage>
</organism>
<dbReference type="RefSeq" id="WP_104430967.1">
    <property type="nucleotide sequence ID" value="NZ_PTJD01000001.1"/>
</dbReference>
<evidence type="ECO:0000256" key="4">
    <source>
        <dbReference type="ARBA" id="ARBA00022989"/>
    </source>
</evidence>
<keyword evidence="4 7" id="KW-1133">Transmembrane helix</keyword>
<sequence length="856" mass="85540">MLQLTWAQLRAHTGRLVASGLAVVIAVAFVVATLTLNASTRASMLQAVGAQYVGSDVVVRFDPTAAAPVEELSTGDGTDGATAPGEDPQAQALRSAAARLQALPGTAALSLDTSAHSTARIEGRQGSHFVAVESVAAPGPLRWQRTSSGRLPERAGEVAVSERTGAAVGTTIVLDVPGPVEEAPDGGTTQGTRPHELRVVGVVDLRGDPSAGLGGRLFALEPDVRTAGGTPDAVRLTAAAGTDPDRVRVEAARALAGAPVTVLSGEETAEEIAAAYTGEAAGLAAVLLSFAAVAVVVAGLVIANTFAVLLAQRTRELALLRCVGAHSRQVRRGVLAEAAAMGLVASVLGIAGGIGLAAVVSAVVAGTDSPIPLGTVVVPPSAVGIGLLLGVGVTVVSALLPARAATRVSPLAALRPLDPAPLRSGGGLLRLVAGLLLFLPSTAALLLFAAVGQLVPAVGAGLGSFLGVLLLAQRAVPPVVALAGRLVGPVGGVPGRLAAGNALRNPRRTAATATALLIGVTLTTTMVVGASSTRATADGQLDAMYPADVVVESPEGLPGGLLERVRAVDGVDAAAAVLRGDVTGGPFEGWTAYGVEAAEVAPVLRSPAGAPQPEPGVAVLSRQAAKLVDVRDGGTVSAGSPAREFRVRIDPETETFLVLTAADLRGLDPDATPAALWVRLDDGLDAQAQTELVIELESLVGTADPGAIVHGVVTERAALDGVLTTMLLVVTGLLAVAVVIALIGVGNTLALSVVERRQESGLLRALGLTRRQLRATLAWEAVLVSGVAAVLGVALGTAYGLLGTTSVFGLSGEVVLDVPWLQVGGVVVAATAAGVLSSVLPARRAARVSPVVALAA</sequence>
<comment type="caution">
    <text evidence="9">The sequence shown here is derived from an EMBL/GenBank/DDBJ whole genome shotgun (WGS) entry which is preliminary data.</text>
</comment>
<feature type="transmembrane region" description="Helical" evidence="7">
    <location>
        <begin position="820"/>
        <end position="840"/>
    </location>
</feature>
<feature type="domain" description="ABC3 transporter permease C-terminal" evidence="8">
    <location>
        <begin position="733"/>
        <end position="850"/>
    </location>
</feature>
<protein>
    <submittedName>
        <fullName evidence="9">Putative ABC transport system permease protein</fullName>
    </submittedName>
</protein>
<evidence type="ECO:0000256" key="3">
    <source>
        <dbReference type="ARBA" id="ARBA00022692"/>
    </source>
</evidence>
<evidence type="ECO:0000256" key="2">
    <source>
        <dbReference type="ARBA" id="ARBA00022475"/>
    </source>
</evidence>
<dbReference type="PANTHER" id="PTHR30572:SF4">
    <property type="entry name" value="ABC TRANSPORTER PERMEASE YTRF"/>
    <property type="match status" value="1"/>
</dbReference>
<feature type="transmembrane region" description="Helical" evidence="7">
    <location>
        <begin position="775"/>
        <end position="800"/>
    </location>
</feature>
<evidence type="ECO:0000256" key="5">
    <source>
        <dbReference type="ARBA" id="ARBA00023136"/>
    </source>
</evidence>
<accession>A0A2S6IWP3</accession>
<feature type="transmembrane region" description="Helical" evidence="7">
    <location>
        <begin position="454"/>
        <end position="472"/>
    </location>
</feature>
<dbReference type="PANTHER" id="PTHR30572">
    <property type="entry name" value="MEMBRANE COMPONENT OF TRANSPORTER-RELATED"/>
    <property type="match status" value="1"/>
</dbReference>
<dbReference type="EMBL" id="PTJD01000001">
    <property type="protein sequence ID" value="PPK98581.1"/>
    <property type="molecule type" value="Genomic_DNA"/>
</dbReference>
<dbReference type="InterPro" id="IPR050250">
    <property type="entry name" value="Macrolide_Exporter_MacB"/>
</dbReference>
<feature type="transmembrane region" description="Helical" evidence="7">
    <location>
        <begin position="726"/>
        <end position="754"/>
    </location>
</feature>
<evidence type="ECO:0000256" key="1">
    <source>
        <dbReference type="ARBA" id="ARBA00004651"/>
    </source>
</evidence>
<feature type="transmembrane region" description="Helical" evidence="7">
    <location>
        <begin position="338"/>
        <end position="365"/>
    </location>
</feature>
<keyword evidence="2" id="KW-1003">Cell membrane</keyword>
<feature type="transmembrane region" description="Helical" evidence="7">
    <location>
        <begin position="510"/>
        <end position="530"/>
    </location>
</feature>
<dbReference type="Pfam" id="PF02687">
    <property type="entry name" value="FtsX"/>
    <property type="match status" value="2"/>
</dbReference>
<proteinExistence type="inferred from homology"/>
<feature type="transmembrane region" description="Helical" evidence="7">
    <location>
        <begin position="385"/>
        <end position="406"/>
    </location>
</feature>
<gene>
    <name evidence="9" type="ORF">CLV92_101280</name>
</gene>
<reference evidence="9 10" key="1">
    <citation type="submission" date="2018-02" db="EMBL/GenBank/DDBJ databases">
        <title>Genomic Encyclopedia of Archaeal and Bacterial Type Strains, Phase II (KMG-II): from individual species to whole genera.</title>
        <authorList>
            <person name="Goeker M."/>
        </authorList>
    </citation>
    <scope>NUCLEOTIDE SEQUENCE [LARGE SCALE GENOMIC DNA]</scope>
    <source>
        <strain evidence="9 10">DSM 22857</strain>
    </source>
</reference>
<feature type="transmembrane region" description="Helical" evidence="7">
    <location>
        <begin position="16"/>
        <end position="36"/>
    </location>
</feature>
<name>A0A2S6IWP3_9ACTN</name>
<comment type="similarity">
    <text evidence="6">Belongs to the ABC-4 integral membrane protein family.</text>
</comment>
<dbReference type="GO" id="GO:0005886">
    <property type="term" value="C:plasma membrane"/>
    <property type="evidence" value="ECO:0007669"/>
    <property type="project" value="UniProtKB-SubCell"/>
</dbReference>
<dbReference type="Proteomes" id="UP000239485">
    <property type="component" value="Unassembled WGS sequence"/>
</dbReference>
<keyword evidence="10" id="KW-1185">Reference proteome</keyword>
<dbReference type="InterPro" id="IPR003838">
    <property type="entry name" value="ABC3_permease_C"/>
</dbReference>
<keyword evidence="3 7" id="KW-0812">Transmembrane</keyword>
<evidence type="ECO:0000256" key="6">
    <source>
        <dbReference type="ARBA" id="ARBA00038076"/>
    </source>
</evidence>
<feature type="transmembrane region" description="Helical" evidence="7">
    <location>
        <begin position="427"/>
        <end position="448"/>
    </location>
</feature>
<evidence type="ECO:0000259" key="8">
    <source>
        <dbReference type="Pfam" id="PF02687"/>
    </source>
</evidence>